<protein>
    <submittedName>
        <fullName evidence="1">Uncharacterized protein</fullName>
    </submittedName>
</protein>
<evidence type="ECO:0000313" key="2">
    <source>
        <dbReference type="Proteomes" id="UP000053105"/>
    </source>
</evidence>
<gene>
    <name evidence="1" type="ORF">WN51_03433</name>
</gene>
<proteinExistence type="predicted"/>
<dbReference type="AlphaFoldDB" id="A0A0M9ABH6"/>
<dbReference type="EMBL" id="KQ435691">
    <property type="protein sequence ID" value="KOX81145.1"/>
    <property type="molecule type" value="Genomic_DNA"/>
</dbReference>
<organism evidence="1 2">
    <name type="scientific">Melipona quadrifasciata</name>
    <dbReference type="NCBI Taxonomy" id="166423"/>
    <lineage>
        <taxon>Eukaryota</taxon>
        <taxon>Metazoa</taxon>
        <taxon>Ecdysozoa</taxon>
        <taxon>Arthropoda</taxon>
        <taxon>Hexapoda</taxon>
        <taxon>Insecta</taxon>
        <taxon>Pterygota</taxon>
        <taxon>Neoptera</taxon>
        <taxon>Endopterygota</taxon>
        <taxon>Hymenoptera</taxon>
        <taxon>Apocrita</taxon>
        <taxon>Aculeata</taxon>
        <taxon>Apoidea</taxon>
        <taxon>Anthophila</taxon>
        <taxon>Apidae</taxon>
        <taxon>Melipona</taxon>
    </lineage>
</organism>
<dbReference type="Proteomes" id="UP000053105">
    <property type="component" value="Unassembled WGS sequence"/>
</dbReference>
<accession>A0A0M9ABH6</accession>
<keyword evidence="2" id="KW-1185">Reference proteome</keyword>
<reference evidence="1 2" key="1">
    <citation type="submission" date="2015-07" db="EMBL/GenBank/DDBJ databases">
        <title>The genome of Melipona quadrifasciata.</title>
        <authorList>
            <person name="Pan H."/>
            <person name="Kapheim K."/>
        </authorList>
    </citation>
    <scope>NUCLEOTIDE SEQUENCE [LARGE SCALE GENOMIC DNA]</scope>
    <source>
        <strain evidence="1">0111107301</strain>
        <tissue evidence="1">Whole body</tissue>
    </source>
</reference>
<sequence>MEIRKLRKKFLGQPMSYNLHTPRIEFQLYTIFVSHSTRKPQIYNYLKIIYMNNNYRYPYKFDWFQYLVFKY</sequence>
<name>A0A0M9ABH6_9HYME</name>
<evidence type="ECO:0000313" key="1">
    <source>
        <dbReference type="EMBL" id="KOX81145.1"/>
    </source>
</evidence>